<gene>
    <name evidence="2" type="ORF">EJO69_11230</name>
</gene>
<dbReference type="AlphaFoldDB" id="A0A3Q8WV43"/>
<evidence type="ECO:0000313" key="3">
    <source>
        <dbReference type="Proteomes" id="UP000270021"/>
    </source>
</evidence>
<dbReference type="Gene3D" id="3.40.630.30">
    <property type="match status" value="1"/>
</dbReference>
<proteinExistence type="predicted"/>
<dbReference type="InterPro" id="IPR000182">
    <property type="entry name" value="GNAT_dom"/>
</dbReference>
<dbReference type="EMBL" id="CP034438">
    <property type="protein sequence ID" value="AZN30808.1"/>
    <property type="molecule type" value="Genomic_DNA"/>
</dbReference>
<evidence type="ECO:0000259" key="1">
    <source>
        <dbReference type="PROSITE" id="PS51186"/>
    </source>
</evidence>
<dbReference type="CDD" id="cd04301">
    <property type="entry name" value="NAT_SF"/>
    <property type="match status" value="1"/>
</dbReference>
<dbReference type="GO" id="GO:0016747">
    <property type="term" value="F:acyltransferase activity, transferring groups other than amino-acyl groups"/>
    <property type="evidence" value="ECO:0007669"/>
    <property type="project" value="InterPro"/>
</dbReference>
<protein>
    <submittedName>
        <fullName evidence="2">N-acetyltransferase</fullName>
    </submittedName>
</protein>
<dbReference type="PANTHER" id="PTHR42791">
    <property type="entry name" value="GNAT FAMILY ACETYLTRANSFERASE"/>
    <property type="match status" value="1"/>
</dbReference>
<dbReference type="Pfam" id="PF13508">
    <property type="entry name" value="Acetyltransf_7"/>
    <property type="match status" value="1"/>
</dbReference>
<dbReference type="PANTHER" id="PTHR42791:SF1">
    <property type="entry name" value="N-ACETYLTRANSFERASE DOMAIN-CONTAINING PROTEIN"/>
    <property type="match status" value="1"/>
</dbReference>
<keyword evidence="2" id="KW-0808">Transferase</keyword>
<dbReference type="RefSeq" id="WP_126041872.1">
    <property type="nucleotide sequence ID" value="NZ_CP034438.1"/>
</dbReference>
<evidence type="ECO:0000313" key="2">
    <source>
        <dbReference type="EMBL" id="AZN30808.1"/>
    </source>
</evidence>
<organism evidence="2 3">
    <name type="scientific">Flaviflexus salsibiostraticola</name>
    <dbReference type="NCBI Taxonomy" id="1282737"/>
    <lineage>
        <taxon>Bacteria</taxon>
        <taxon>Bacillati</taxon>
        <taxon>Actinomycetota</taxon>
        <taxon>Actinomycetes</taxon>
        <taxon>Actinomycetales</taxon>
        <taxon>Actinomycetaceae</taxon>
        <taxon>Flaviflexus</taxon>
    </lineage>
</organism>
<accession>A0A3Q8WV43</accession>
<dbReference type="KEGG" id="fsl:EJO69_11230"/>
<dbReference type="InterPro" id="IPR016181">
    <property type="entry name" value="Acyl_CoA_acyltransferase"/>
</dbReference>
<feature type="domain" description="N-acetyltransferase" evidence="1">
    <location>
        <begin position="1"/>
        <end position="194"/>
    </location>
</feature>
<dbReference type="SUPFAM" id="SSF55729">
    <property type="entry name" value="Acyl-CoA N-acyltransferases (Nat)"/>
    <property type="match status" value="1"/>
</dbReference>
<reference evidence="2 3" key="1">
    <citation type="submission" date="2018-12" db="EMBL/GenBank/DDBJ databases">
        <title>Complete genome sequence of Flaviflexus salsibiostraticola KCTC 33148.</title>
        <authorList>
            <person name="Bae J.-W."/>
        </authorList>
    </citation>
    <scope>NUCLEOTIDE SEQUENCE [LARGE SCALE GENOMIC DNA]</scope>
    <source>
        <strain evidence="2 3">KCTC 33148</strain>
    </source>
</reference>
<keyword evidence="3" id="KW-1185">Reference proteome</keyword>
<dbReference type="OrthoDB" id="7057833at2"/>
<name>A0A3Q8WV43_9ACTO</name>
<dbReference type="PROSITE" id="PS51186">
    <property type="entry name" value="GNAT"/>
    <property type="match status" value="1"/>
</dbReference>
<dbReference type="Proteomes" id="UP000270021">
    <property type="component" value="Chromosome"/>
</dbReference>
<dbReference type="InterPro" id="IPR052523">
    <property type="entry name" value="Trichothecene_AcTrans"/>
</dbReference>
<sequence length="195" mass="21079">MMISPARESDLATIADHLGRTFAADPSIGWILRRTADPVALTTAYYRIVVEGVHRIGHIDVAREGDAYLGCAVWLPPGADLPAPSPAQALSLLRQAKGAWVPLVRYLAATSRVRLPFPAWYLAVIAVDDSARGKGVGSALLDAGLERCGTDPIRLEATSARSAKLYESRGFIHLGDLTTPAPTPEHYMWRPRLDG</sequence>